<name>A0A4U0VCS5_9PEZI</name>
<dbReference type="SUPFAM" id="SSF51445">
    <property type="entry name" value="(Trans)glycosidases"/>
    <property type="match status" value="1"/>
</dbReference>
<dbReference type="CDD" id="cd19076">
    <property type="entry name" value="AKR_AKR13A_13D"/>
    <property type="match status" value="1"/>
</dbReference>
<keyword evidence="10" id="KW-0326">Glycosidase</keyword>
<dbReference type="SUPFAM" id="SSF51430">
    <property type="entry name" value="NAD(P)-linked oxidoreductase"/>
    <property type="match status" value="1"/>
</dbReference>
<dbReference type="OrthoDB" id="37537at2759"/>
<dbReference type="CDD" id="cd02440">
    <property type="entry name" value="AdoMet_MTases"/>
    <property type="match status" value="1"/>
</dbReference>
<evidence type="ECO:0000256" key="2">
    <source>
        <dbReference type="ARBA" id="ARBA00005369"/>
    </source>
</evidence>
<dbReference type="Pfam" id="PF00248">
    <property type="entry name" value="Aldo_ket_red"/>
    <property type="match status" value="1"/>
</dbReference>
<accession>A0A4U0VCS5</accession>
<dbReference type="Proteomes" id="UP000310066">
    <property type="component" value="Unassembled WGS sequence"/>
</dbReference>
<evidence type="ECO:0000256" key="11">
    <source>
        <dbReference type="ARBA" id="ARBA00023316"/>
    </source>
</evidence>
<dbReference type="PANTHER" id="PTHR43625">
    <property type="entry name" value="AFLATOXIN B1 ALDEHYDE REDUCTASE"/>
    <property type="match status" value="1"/>
</dbReference>
<comment type="similarity">
    <text evidence="3">Belongs to the glycosyl hydrolase 17 family.</text>
</comment>
<dbReference type="GO" id="GO:0071555">
    <property type="term" value="P:cell wall organization"/>
    <property type="evidence" value="ECO:0007669"/>
    <property type="project" value="UniProtKB-KW"/>
</dbReference>
<evidence type="ECO:0000313" key="15">
    <source>
        <dbReference type="Proteomes" id="UP000310066"/>
    </source>
</evidence>
<dbReference type="InterPro" id="IPR017853">
    <property type="entry name" value="GH"/>
</dbReference>
<dbReference type="Gene3D" id="3.20.20.80">
    <property type="entry name" value="Glycosidases"/>
    <property type="match status" value="2"/>
</dbReference>
<dbReference type="AlphaFoldDB" id="A0A4U0VCS5"/>
<keyword evidence="4" id="KW-0134">Cell wall</keyword>
<keyword evidence="9" id="KW-0325">Glycoprotein</keyword>
<evidence type="ECO:0000256" key="12">
    <source>
        <dbReference type="SAM" id="MobiDB-lite"/>
    </source>
</evidence>
<keyword evidence="11" id="KW-0961">Cell wall biogenesis/degradation</keyword>
<dbReference type="Gene3D" id="3.20.20.100">
    <property type="entry name" value="NADP-dependent oxidoreductase domain"/>
    <property type="match status" value="1"/>
</dbReference>
<dbReference type="GO" id="GO:0016491">
    <property type="term" value="F:oxidoreductase activity"/>
    <property type="evidence" value="ECO:0007669"/>
    <property type="project" value="UniProtKB-KW"/>
</dbReference>
<feature type="domain" description="NADP-dependent oxidoreductase" evidence="13">
    <location>
        <begin position="19"/>
        <end position="318"/>
    </location>
</feature>
<comment type="similarity">
    <text evidence="2">Belongs to the methyltransferase superfamily. L-isoaspartyl/D-aspartyl protein methyltransferase family.</text>
</comment>
<keyword evidence="5" id="KW-0964">Secreted</keyword>
<dbReference type="PANTHER" id="PTHR43625:SF40">
    <property type="entry name" value="ALDO-KETO REDUCTASE YAKC [NADP(+)]"/>
    <property type="match status" value="1"/>
</dbReference>
<gene>
    <name evidence="14" type="ORF">B0A54_03756</name>
</gene>
<dbReference type="Pfam" id="PF01135">
    <property type="entry name" value="PCMT"/>
    <property type="match status" value="1"/>
</dbReference>
<dbReference type="InterPro" id="IPR000682">
    <property type="entry name" value="PCMT"/>
</dbReference>
<dbReference type="GO" id="GO:0004719">
    <property type="term" value="F:protein-L-isoaspartate (D-aspartate) O-methyltransferase activity"/>
    <property type="evidence" value="ECO:0007669"/>
    <property type="project" value="InterPro"/>
</dbReference>
<dbReference type="EMBL" id="NAJP01000007">
    <property type="protein sequence ID" value="TKA46800.1"/>
    <property type="molecule type" value="Genomic_DNA"/>
</dbReference>
<evidence type="ECO:0000256" key="1">
    <source>
        <dbReference type="ARBA" id="ARBA00004191"/>
    </source>
</evidence>
<evidence type="ECO:0000256" key="6">
    <source>
        <dbReference type="ARBA" id="ARBA00022729"/>
    </source>
</evidence>
<dbReference type="Gene3D" id="3.40.50.150">
    <property type="entry name" value="Vaccinia Virus protein VP39"/>
    <property type="match status" value="1"/>
</dbReference>
<evidence type="ECO:0000256" key="10">
    <source>
        <dbReference type="ARBA" id="ARBA00023295"/>
    </source>
</evidence>
<feature type="compositionally biased region" description="Low complexity" evidence="12">
    <location>
        <begin position="390"/>
        <end position="419"/>
    </location>
</feature>
<comment type="subcellular location">
    <subcellularLocation>
        <location evidence="1">Secreted</location>
        <location evidence="1">Cell wall</location>
    </subcellularLocation>
</comment>
<evidence type="ECO:0000313" key="14">
    <source>
        <dbReference type="EMBL" id="TKA46800.1"/>
    </source>
</evidence>
<evidence type="ECO:0000256" key="8">
    <source>
        <dbReference type="ARBA" id="ARBA00023002"/>
    </source>
</evidence>
<dbReference type="GO" id="GO:0016798">
    <property type="term" value="F:hydrolase activity, acting on glycosyl bonds"/>
    <property type="evidence" value="ECO:0007669"/>
    <property type="project" value="UniProtKB-KW"/>
</dbReference>
<organism evidence="14 15">
    <name type="scientific">Friedmanniomyces endolithicus</name>
    <dbReference type="NCBI Taxonomy" id="329885"/>
    <lineage>
        <taxon>Eukaryota</taxon>
        <taxon>Fungi</taxon>
        <taxon>Dikarya</taxon>
        <taxon>Ascomycota</taxon>
        <taxon>Pezizomycotina</taxon>
        <taxon>Dothideomycetes</taxon>
        <taxon>Dothideomycetidae</taxon>
        <taxon>Mycosphaerellales</taxon>
        <taxon>Teratosphaeriaceae</taxon>
        <taxon>Friedmanniomyces</taxon>
    </lineage>
</organism>
<dbReference type="SUPFAM" id="SSF53335">
    <property type="entry name" value="S-adenosyl-L-methionine-dependent methyltransferases"/>
    <property type="match status" value="1"/>
</dbReference>
<proteinExistence type="inferred from homology"/>
<reference evidence="14 15" key="1">
    <citation type="submission" date="2017-03" db="EMBL/GenBank/DDBJ databases">
        <title>Genomes of endolithic fungi from Antarctica.</title>
        <authorList>
            <person name="Coleine C."/>
            <person name="Masonjones S."/>
            <person name="Stajich J.E."/>
        </authorList>
    </citation>
    <scope>NUCLEOTIDE SEQUENCE [LARGE SCALE GENOMIC DNA]</scope>
    <source>
        <strain evidence="14 15">CCFEE 5311</strain>
    </source>
</reference>
<keyword evidence="6" id="KW-0732">Signal</keyword>
<dbReference type="GO" id="GO:0005576">
    <property type="term" value="C:extracellular region"/>
    <property type="evidence" value="ECO:0007669"/>
    <property type="project" value="UniProtKB-ARBA"/>
</dbReference>
<comment type="caution">
    <text evidence="14">The sequence shown here is derived from an EMBL/GenBank/DDBJ whole genome shotgun (WGS) entry which is preliminary data.</text>
</comment>
<dbReference type="InterPro" id="IPR050791">
    <property type="entry name" value="Aldo-Keto_reductase"/>
</dbReference>
<dbReference type="FunFam" id="3.20.20.80:FF:000111">
    <property type="entry name" value="Soluble cell wall protein"/>
    <property type="match status" value="1"/>
</dbReference>
<feature type="compositionally biased region" description="Polar residues" evidence="12">
    <location>
        <begin position="370"/>
        <end position="389"/>
    </location>
</feature>
<dbReference type="InterPro" id="IPR036812">
    <property type="entry name" value="NAD(P)_OxRdtase_dom_sf"/>
</dbReference>
<evidence type="ECO:0000256" key="5">
    <source>
        <dbReference type="ARBA" id="ARBA00022525"/>
    </source>
</evidence>
<evidence type="ECO:0000256" key="3">
    <source>
        <dbReference type="ARBA" id="ARBA00008773"/>
    </source>
</evidence>
<evidence type="ECO:0000256" key="7">
    <source>
        <dbReference type="ARBA" id="ARBA00022801"/>
    </source>
</evidence>
<keyword evidence="8" id="KW-0560">Oxidoreductase</keyword>
<dbReference type="GO" id="GO:0005737">
    <property type="term" value="C:cytoplasm"/>
    <property type="evidence" value="ECO:0007669"/>
    <property type="project" value="TreeGrafter"/>
</dbReference>
<dbReference type="GO" id="GO:0009277">
    <property type="term" value="C:fungal-type cell wall"/>
    <property type="evidence" value="ECO:0007669"/>
    <property type="project" value="UniProtKB-ARBA"/>
</dbReference>
<evidence type="ECO:0000256" key="4">
    <source>
        <dbReference type="ARBA" id="ARBA00022512"/>
    </source>
</evidence>
<keyword evidence="7" id="KW-0378">Hydrolase</keyword>
<dbReference type="InterPro" id="IPR029063">
    <property type="entry name" value="SAM-dependent_MTases_sf"/>
</dbReference>
<dbReference type="PROSITE" id="PS01279">
    <property type="entry name" value="PCMT"/>
    <property type="match status" value="1"/>
</dbReference>
<evidence type="ECO:0000259" key="13">
    <source>
        <dbReference type="Pfam" id="PF00248"/>
    </source>
</evidence>
<dbReference type="InterPro" id="IPR023210">
    <property type="entry name" value="NADP_OxRdtase_dom"/>
</dbReference>
<sequence length="838" mass="89657">MASPNYPTRKLGGEDVSAIGLGCMGMSFAYTSFGGYDDKASAEVLTKAADIGMNFWDTSDIYGPHTNEQLIGKWFKDTGRRKEIFLASKFGNLRDAQGNPTVRGDKEYVKKACHDSLERLGINQIDLYYQHRVDDKVPIEETVGAMVELKKEGKIRMLGLSECSATTLRRACKVHQIAAAQMEFSPFALEIESEQTEFLKTARELGVKIVAYSPLGRGFLTGTIQSRDDLDPSDNRINHPRFAEGHFQENLKLVNTLSEMASKKGCTPSQLALAWVLAQGDDFLPIPGTKRVKYLLENAEATNIKLSKEEEANIRKAIDSVGGTKGERYPAAMMAKCFGTTSHFQDTYEPSVIVYVDGDGRAVSTSFFGAPATTPTDTPNSVAPSTYAQPTAESSSDAAPTPAPSSALSLAPAPTSSSAPGADLSGYTLSYSPYNGDNSCKSQDQVNSDFNVISGYGMIRIYGTDCDQTATVLTAVKAKGMKLFAGVYDVNNVNAEVQQIVNAANGDWSNFHTVSIGNEGVNNGAYSVDQVVSAIGTARSTLQAAGYTGKVVTVDTFVAMIANPQLCQASDYAAANCHPFFDGGVSAEDAGQFVLGQAQRVSEACGGKETMITETGWPSDGETNGKAVPSQDNQVAAVNSIRTAFSNNVVLFSAFNDKWKQNNPGPTNEALIENLTRNGLITQPRVKRAMLLVDRAHYAPHSPYEDSPQPIGHRATISAPHMHAAACESLLPFLHPGARVLDIGSGSGYLTHVLAELVRPGGRVVGVEHVQALVEMGEGNAGKSGEGRGLLEGGEMRFVRGDGRLGWEGEGPYDAIHVGAAAKGFHQALVDQLRAPGR</sequence>
<feature type="region of interest" description="Disordered" evidence="12">
    <location>
        <begin position="370"/>
        <end position="419"/>
    </location>
</feature>
<protein>
    <recommendedName>
        <fullName evidence="13">NADP-dependent oxidoreductase domain-containing protein</fullName>
    </recommendedName>
</protein>
<dbReference type="STRING" id="329885.A0A4U0VCS5"/>
<evidence type="ECO:0000256" key="9">
    <source>
        <dbReference type="ARBA" id="ARBA00023180"/>
    </source>
</evidence>